<accession>A0ACC0D255</accession>
<organism evidence="1 2">
    <name type="scientific">Hypoxylon rubiginosum</name>
    <dbReference type="NCBI Taxonomy" id="110542"/>
    <lineage>
        <taxon>Eukaryota</taxon>
        <taxon>Fungi</taxon>
        <taxon>Dikarya</taxon>
        <taxon>Ascomycota</taxon>
        <taxon>Pezizomycotina</taxon>
        <taxon>Sordariomycetes</taxon>
        <taxon>Xylariomycetidae</taxon>
        <taxon>Xylariales</taxon>
        <taxon>Hypoxylaceae</taxon>
        <taxon>Hypoxylon</taxon>
    </lineage>
</organism>
<protein>
    <submittedName>
        <fullName evidence="1">Uncharacterized protein</fullName>
    </submittedName>
</protein>
<name>A0ACC0D255_9PEZI</name>
<keyword evidence="2" id="KW-1185">Reference proteome</keyword>
<comment type="caution">
    <text evidence="1">The sequence shown here is derived from an EMBL/GenBank/DDBJ whole genome shotgun (WGS) entry which is preliminary data.</text>
</comment>
<gene>
    <name evidence="1" type="ORF">F4821DRAFT_122225</name>
</gene>
<evidence type="ECO:0000313" key="1">
    <source>
        <dbReference type="EMBL" id="KAI6086803.1"/>
    </source>
</evidence>
<sequence length="342" mass="37896">MPRLEESKLRRTSTRCTQSISGLDSASYSNASDEDSSVPEHNNVDKQYGINPTSTKRTRLKRRRRSLTSSSIDDCEDAGALKDGRVKKQRLNRDCDNDSSGTTNPTTNRDRPLPLLENNPGLNWDWVAILDQDPTGNDYFPPCYDTSVVNFFLGEEMEKPPVADGNDLPQHTNWILARVKEVKASHAVVKMMSDPNLQPKWVICPRTCWKNGRCLYRDINLALTASANHEAAYAAIVGTVLPPEHACTTCKKNKGMFQQCIVLPGYLNGACAGCHYNSGGSRCSHRPDATIRKRLSTIPATIPATIPIPNSVRRRAERENSTSAAIDHMQFAPEIPTRCSGP</sequence>
<dbReference type="Proteomes" id="UP001497680">
    <property type="component" value="Unassembled WGS sequence"/>
</dbReference>
<evidence type="ECO:0000313" key="2">
    <source>
        <dbReference type="Proteomes" id="UP001497680"/>
    </source>
</evidence>
<proteinExistence type="predicted"/>
<dbReference type="EMBL" id="MU394312">
    <property type="protein sequence ID" value="KAI6086803.1"/>
    <property type="molecule type" value="Genomic_DNA"/>
</dbReference>
<reference evidence="1 2" key="1">
    <citation type="journal article" date="2022" name="New Phytol.">
        <title>Ecological generalism drives hyperdiversity of secondary metabolite gene clusters in xylarialean endophytes.</title>
        <authorList>
            <person name="Franco M.E.E."/>
            <person name="Wisecaver J.H."/>
            <person name="Arnold A.E."/>
            <person name="Ju Y.M."/>
            <person name="Slot J.C."/>
            <person name="Ahrendt S."/>
            <person name="Moore L.P."/>
            <person name="Eastman K.E."/>
            <person name="Scott K."/>
            <person name="Konkel Z."/>
            <person name="Mondo S.J."/>
            <person name="Kuo A."/>
            <person name="Hayes R.D."/>
            <person name="Haridas S."/>
            <person name="Andreopoulos B."/>
            <person name="Riley R."/>
            <person name="LaButti K."/>
            <person name="Pangilinan J."/>
            <person name="Lipzen A."/>
            <person name="Amirebrahimi M."/>
            <person name="Yan J."/>
            <person name="Adam C."/>
            <person name="Keymanesh K."/>
            <person name="Ng V."/>
            <person name="Louie K."/>
            <person name="Northen T."/>
            <person name="Drula E."/>
            <person name="Henrissat B."/>
            <person name="Hsieh H.M."/>
            <person name="Youens-Clark K."/>
            <person name="Lutzoni F."/>
            <person name="Miadlikowska J."/>
            <person name="Eastwood D.C."/>
            <person name="Hamelin R.C."/>
            <person name="Grigoriev I.V."/>
            <person name="U'Ren J.M."/>
        </authorList>
    </citation>
    <scope>NUCLEOTIDE SEQUENCE [LARGE SCALE GENOMIC DNA]</scope>
    <source>
        <strain evidence="1 2">ER1909</strain>
    </source>
</reference>